<dbReference type="Pfam" id="PF02518">
    <property type="entry name" value="HATPase_c"/>
    <property type="match status" value="1"/>
</dbReference>
<feature type="transmembrane region" description="Helical" evidence="5">
    <location>
        <begin position="282"/>
        <end position="302"/>
    </location>
</feature>
<accession>A0ABP6ZH57</accession>
<name>A0ABP6ZH57_9ACTN</name>
<dbReference type="Proteomes" id="UP001501490">
    <property type="component" value="Unassembled WGS sequence"/>
</dbReference>
<keyword evidence="1" id="KW-0808">Transferase</keyword>
<dbReference type="EMBL" id="BAABAB010000005">
    <property type="protein sequence ID" value="GAA3606048.1"/>
    <property type="molecule type" value="Genomic_DNA"/>
</dbReference>
<dbReference type="Gene3D" id="3.30.565.10">
    <property type="entry name" value="Histidine kinase-like ATPase, C-terminal domain"/>
    <property type="match status" value="1"/>
</dbReference>
<evidence type="ECO:0000259" key="6">
    <source>
        <dbReference type="Pfam" id="PF02518"/>
    </source>
</evidence>
<feature type="transmembrane region" description="Helical" evidence="5">
    <location>
        <begin position="118"/>
        <end position="145"/>
    </location>
</feature>
<comment type="caution">
    <text evidence="8">The sequence shown here is derived from an EMBL/GenBank/DDBJ whole genome shotgun (WGS) entry which is preliminary data.</text>
</comment>
<evidence type="ECO:0000256" key="4">
    <source>
        <dbReference type="SAM" id="MobiDB-lite"/>
    </source>
</evidence>
<feature type="domain" description="Phage shock protein PspC N-terminal" evidence="7">
    <location>
        <begin position="92"/>
        <end position="147"/>
    </location>
</feature>
<dbReference type="CDD" id="cd16917">
    <property type="entry name" value="HATPase_UhpB-NarQ-NarX-like"/>
    <property type="match status" value="1"/>
</dbReference>
<keyword evidence="8" id="KW-0067">ATP-binding</keyword>
<dbReference type="InterPro" id="IPR036890">
    <property type="entry name" value="HATPase_C_sf"/>
</dbReference>
<evidence type="ECO:0000256" key="1">
    <source>
        <dbReference type="ARBA" id="ARBA00022679"/>
    </source>
</evidence>
<keyword evidence="8" id="KW-0547">Nucleotide-binding</keyword>
<dbReference type="InterPro" id="IPR007168">
    <property type="entry name" value="Phageshock_PspC_N"/>
</dbReference>
<dbReference type="InterPro" id="IPR003594">
    <property type="entry name" value="HATPase_dom"/>
</dbReference>
<dbReference type="PANTHER" id="PTHR24421:SF61">
    <property type="entry name" value="OXYGEN SENSOR HISTIDINE KINASE NREB"/>
    <property type="match status" value="1"/>
</dbReference>
<evidence type="ECO:0000313" key="9">
    <source>
        <dbReference type="Proteomes" id="UP001501490"/>
    </source>
</evidence>
<feature type="compositionally biased region" description="Polar residues" evidence="4">
    <location>
        <begin position="34"/>
        <end position="46"/>
    </location>
</feature>
<dbReference type="PANTHER" id="PTHR24421">
    <property type="entry name" value="NITRATE/NITRITE SENSOR PROTEIN NARX-RELATED"/>
    <property type="match status" value="1"/>
</dbReference>
<evidence type="ECO:0000259" key="7">
    <source>
        <dbReference type="Pfam" id="PF04024"/>
    </source>
</evidence>
<keyword evidence="5" id="KW-0812">Transmembrane</keyword>
<keyword evidence="2" id="KW-0418">Kinase</keyword>
<feature type="transmembrane region" description="Helical" evidence="5">
    <location>
        <begin position="251"/>
        <end position="270"/>
    </location>
</feature>
<feature type="transmembrane region" description="Helical" evidence="5">
    <location>
        <begin position="179"/>
        <end position="198"/>
    </location>
</feature>
<dbReference type="Pfam" id="PF04024">
    <property type="entry name" value="PspC"/>
    <property type="match status" value="1"/>
</dbReference>
<dbReference type="SUPFAM" id="SSF55874">
    <property type="entry name" value="ATPase domain of HSP90 chaperone/DNA topoisomerase II/histidine kinase"/>
    <property type="match status" value="1"/>
</dbReference>
<keyword evidence="5" id="KW-1133">Transmembrane helix</keyword>
<keyword evidence="5" id="KW-0472">Membrane</keyword>
<reference evidence="9" key="1">
    <citation type="journal article" date="2019" name="Int. J. Syst. Evol. Microbiol.">
        <title>The Global Catalogue of Microorganisms (GCM) 10K type strain sequencing project: providing services to taxonomists for standard genome sequencing and annotation.</title>
        <authorList>
            <consortium name="The Broad Institute Genomics Platform"/>
            <consortium name="The Broad Institute Genome Sequencing Center for Infectious Disease"/>
            <person name="Wu L."/>
            <person name="Ma J."/>
        </authorList>
    </citation>
    <scope>NUCLEOTIDE SEQUENCE [LARGE SCALE GENOMIC DNA]</scope>
    <source>
        <strain evidence="9">JCM 16929</strain>
    </source>
</reference>
<dbReference type="InterPro" id="IPR050482">
    <property type="entry name" value="Sensor_HK_TwoCompSys"/>
</dbReference>
<gene>
    <name evidence="8" type="ORF">GCM10022236_04840</name>
</gene>
<evidence type="ECO:0000256" key="5">
    <source>
        <dbReference type="SAM" id="Phobius"/>
    </source>
</evidence>
<dbReference type="GO" id="GO:0005524">
    <property type="term" value="F:ATP binding"/>
    <property type="evidence" value="ECO:0007669"/>
    <property type="project" value="UniProtKB-KW"/>
</dbReference>
<keyword evidence="3" id="KW-0902">Two-component regulatory system</keyword>
<organism evidence="8 9">
    <name type="scientific">Microlunatus ginsengisoli</name>
    <dbReference type="NCBI Taxonomy" id="363863"/>
    <lineage>
        <taxon>Bacteria</taxon>
        <taxon>Bacillati</taxon>
        <taxon>Actinomycetota</taxon>
        <taxon>Actinomycetes</taxon>
        <taxon>Propionibacteriales</taxon>
        <taxon>Propionibacteriaceae</taxon>
        <taxon>Microlunatus</taxon>
    </lineage>
</organism>
<keyword evidence="9" id="KW-1185">Reference proteome</keyword>
<feature type="compositionally biased region" description="Basic and acidic residues" evidence="4">
    <location>
        <begin position="73"/>
        <end position="92"/>
    </location>
</feature>
<feature type="compositionally biased region" description="Low complexity" evidence="4">
    <location>
        <begin position="1"/>
        <end position="12"/>
    </location>
</feature>
<evidence type="ECO:0000256" key="2">
    <source>
        <dbReference type="ARBA" id="ARBA00022777"/>
    </source>
</evidence>
<feature type="domain" description="Histidine kinase/HSP90-like ATPase" evidence="6">
    <location>
        <begin position="408"/>
        <end position="495"/>
    </location>
</feature>
<sequence>MPTTDPTAAYPPATSPPALSPPTLSPPDLATSSVPSPRTGPTTQQDPGAGGRPPRVEADEATEPRLTPPAARAPDRVGGDTGKQEPEGDRPRATRISEGAMLGGVCTGLARHLGWPVMVIRIGFVALAAFQFIGVLAYGALWLLLPPQPPAMAPGLEAASRSGMRQTTKPARSHDWGKVVALVALGAGVLWIVQTSGLGLSQQLFWPVAFACAGAALVWRQADRAEQKKWRDEAGGRVWLAPFVARGGWPALVRIIVGLGLVGAAFGLVVAQQGQLALLPEVLAMTVLALAGLAVVLAPWLHRSRSALNEARAEKVRADARADMAAHLHDSVLQTLALIQRQSDDPKAVQQLARRQERELRTWLYGEEAAEATLKAALTAAAAEVEDERAIPIELVVVGDCDTNEAVVALVRAAREAMVNAAKHSGADKIDVYAEVDEGTVEVFVRDRGKGFDIDEIGEDRMGVKGSIIDRMARHGGKAVVRSTPGEGTEVRLEITT</sequence>
<evidence type="ECO:0000313" key="8">
    <source>
        <dbReference type="EMBL" id="GAA3606048.1"/>
    </source>
</evidence>
<feature type="compositionally biased region" description="Pro residues" evidence="4">
    <location>
        <begin position="13"/>
        <end position="25"/>
    </location>
</feature>
<protein>
    <submittedName>
        <fullName evidence="8">ATP-binding protein</fullName>
    </submittedName>
</protein>
<evidence type="ECO:0000256" key="3">
    <source>
        <dbReference type="ARBA" id="ARBA00023012"/>
    </source>
</evidence>
<proteinExistence type="predicted"/>
<dbReference type="RefSeq" id="WP_344801488.1">
    <property type="nucleotide sequence ID" value="NZ_BAABAB010000005.1"/>
</dbReference>
<feature type="region of interest" description="Disordered" evidence="4">
    <location>
        <begin position="1"/>
        <end position="96"/>
    </location>
</feature>